<feature type="region of interest" description="Disordered" evidence="1">
    <location>
        <begin position="1"/>
        <end position="21"/>
    </location>
</feature>
<feature type="region of interest" description="Disordered" evidence="1">
    <location>
        <begin position="633"/>
        <end position="720"/>
    </location>
</feature>
<reference evidence="2 3" key="1">
    <citation type="journal article" date="2024" name="IMA Fungus">
        <title>IMA Genome - F19 : A genome assembly and annotation guide to empower mycologists, including annotated draft genome sequences of Ceratocystis pirilliformis, Diaporthe australafricana, Fusarium ophioides, Paecilomyces lecythidis, and Sporothrix stenoceras.</title>
        <authorList>
            <person name="Aylward J."/>
            <person name="Wilson A.M."/>
            <person name="Visagie C.M."/>
            <person name="Spraker J."/>
            <person name="Barnes I."/>
            <person name="Buitendag C."/>
            <person name="Ceriani C."/>
            <person name="Del Mar Angel L."/>
            <person name="du Plessis D."/>
            <person name="Fuchs T."/>
            <person name="Gasser K."/>
            <person name="Kramer D."/>
            <person name="Li W."/>
            <person name="Munsamy K."/>
            <person name="Piso A."/>
            <person name="Price J.L."/>
            <person name="Sonnekus B."/>
            <person name="Thomas C."/>
            <person name="van der Nest A."/>
            <person name="van Dijk A."/>
            <person name="van Heerden A."/>
            <person name="van Vuuren N."/>
            <person name="Yilmaz N."/>
            <person name="Duong T.A."/>
            <person name="van der Merwe N.A."/>
            <person name="Wingfield M.J."/>
            <person name="Wingfield B.D."/>
        </authorList>
    </citation>
    <scope>NUCLEOTIDE SEQUENCE [LARGE SCALE GENOMIC DNA]</scope>
    <source>
        <strain evidence="2 3">CMW 5346</strain>
    </source>
</reference>
<feature type="region of interest" description="Disordered" evidence="1">
    <location>
        <begin position="555"/>
        <end position="588"/>
    </location>
</feature>
<feature type="compositionally biased region" description="Acidic residues" evidence="1">
    <location>
        <begin position="738"/>
        <end position="757"/>
    </location>
</feature>
<keyword evidence="3" id="KW-1185">Reference proteome</keyword>
<name>A0ABR3ZTZ8_9PEZI</name>
<comment type="caution">
    <text evidence="2">The sequence shown here is derived from an EMBL/GenBank/DDBJ whole genome shotgun (WGS) entry which is preliminary data.</text>
</comment>
<feature type="region of interest" description="Disordered" evidence="1">
    <location>
        <begin position="732"/>
        <end position="788"/>
    </location>
</feature>
<organism evidence="2 3">
    <name type="scientific">Sporothrix stenoceras</name>
    <dbReference type="NCBI Taxonomy" id="5173"/>
    <lineage>
        <taxon>Eukaryota</taxon>
        <taxon>Fungi</taxon>
        <taxon>Dikarya</taxon>
        <taxon>Ascomycota</taxon>
        <taxon>Pezizomycotina</taxon>
        <taxon>Sordariomycetes</taxon>
        <taxon>Sordariomycetidae</taxon>
        <taxon>Ophiostomatales</taxon>
        <taxon>Ophiostomataceae</taxon>
        <taxon>Sporothrix</taxon>
    </lineage>
</organism>
<accession>A0ABR3ZTZ8</accession>
<feature type="compositionally biased region" description="Polar residues" evidence="1">
    <location>
        <begin position="1"/>
        <end position="19"/>
    </location>
</feature>
<sequence>MHCTAATTTTSDGPSTQEMDGTKTLGFKYRGYYQSSIRPGAKSSSSPSIDRDWAAVAKSTPSEFHHLYESIFRAVDALLRATTNTIESPRKSNSLLAMCLRKVPQFIEICEEEEREEAEKEGTMQLPSSSVSLGIYSDLETLGSEASGWKHLRVVVRQHGIDTLKSACAEGLLHETFVHLLVRLCTHLKAHDEAESLTSSLFDSYISTVPKGQYIYEAPSDLSVDLSGCSGPLASLGMLLQYAEETGRTSAALRQITELLSIGHLPASWLSSQPFVGLWHRVVRLLSSRGSPVCEEGVLLEFVATAIAKLVHSRPDDDISNISTRNISKSSNMTRDPLSASSSYHTIISILGSICAVGILQQEATFESGNFEPISSPAAIERLVAIVQRALSEVSRKIKVRKGQHKIEAAAHCYPRQYLLMLALCLLHSSQETHAENVESRDSSTFNDTAFQYLIESADSSQRGRLYDATVAFVTSVAENCGRGSEPTFSGMPVSQTYLLKLSAQAAVYLNSGSENSSSGVLTSRLQTDAAFLLASRTNDIHDLVFAESISRNSVQKEEHRLPPSSSPTSTCMGALSPLSSKTRPPPPTALFDGYLWEEGISEWVVSTPHAPSTRAAPKPKPARKSELVVIIDSMPPPESAVSDTKQRATRSGRLSLPTYFPTSSSSPRDKSDMDDAGSVFDHDSGNDTPPSPRTPGSQSELPSYSRPKRSRHFDAVSPAWESKPRLRTTRSLLNLVSDDEDENDQEDGDDNNEMEEAFDRRRETPRLPLSGHPSKAKNARRRSESTGITLKGRMVAVRRTSFQVANDGIDLASSDDELCL</sequence>
<evidence type="ECO:0000313" key="2">
    <source>
        <dbReference type="EMBL" id="KAL1903569.1"/>
    </source>
</evidence>
<evidence type="ECO:0000313" key="3">
    <source>
        <dbReference type="Proteomes" id="UP001583186"/>
    </source>
</evidence>
<gene>
    <name evidence="2" type="ORF">Sste5346_000197</name>
</gene>
<feature type="compositionally biased region" description="Polar residues" evidence="1">
    <location>
        <begin position="567"/>
        <end position="583"/>
    </location>
</feature>
<proteinExistence type="predicted"/>
<protein>
    <recommendedName>
        <fullName evidence="4">Wings apart-like protein C-terminal domain-containing protein</fullName>
    </recommendedName>
</protein>
<dbReference type="EMBL" id="JAWCUI010000001">
    <property type="protein sequence ID" value="KAL1903569.1"/>
    <property type="molecule type" value="Genomic_DNA"/>
</dbReference>
<dbReference type="Proteomes" id="UP001583186">
    <property type="component" value="Unassembled WGS sequence"/>
</dbReference>
<evidence type="ECO:0008006" key="4">
    <source>
        <dbReference type="Google" id="ProtNLM"/>
    </source>
</evidence>
<evidence type="ECO:0000256" key="1">
    <source>
        <dbReference type="SAM" id="MobiDB-lite"/>
    </source>
</evidence>